<dbReference type="EMBL" id="CAJPDS010000114">
    <property type="protein sequence ID" value="CAF9938500.1"/>
    <property type="molecule type" value="Genomic_DNA"/>
</dbReference>
<evidence type="ECO:0008006" key="4">
    <source>
        <dbReference type="Google" id="ProtNLM"/>
    </source>
</evidence>
<keyword evidence="3" id="KW-1185">Reference proteome</keyword>
<proteinExistence type="predicted"/>
<feature type="region of interest" description="Disordered" evidence="1">
    <location>
        <begin position="236"/>
        <end position="308"/>
    </location>
</feature>
<feature type="compositionally biased region" description="Polar residues" evidence="1">
    <location>
        <begin position="291"/>
        <end position="304"/>
    </location>
</feature>
<protein>
    <recommendedName>
        <fullName evidence="4">BAG domain-containing protein</fullName>
    </recommendedName>
</protein>
<dbReference type="AlphaFoldDB" id="A0A8H3J0M2"/>
<dbReference type="SUPFAM" id="SSF63491">
    <property type="entry name" value="BAG domain"/>
    <property type="match status" value="1"/>
</dbReference>
<comment type="caution">
    <text evidence="2">The sequence shown here is derived from an EMBL/GenBank/DDBJ whole genome shotgun (WGS) entry which is preliminary data.</text>
</comment>
<evidence type="ECO:0000313" key="3">
    <source>
        <dbReference type="Proteomes" id="UP000664521"/>
    </source>
</evidence>
<accession>A0A8H3J0M2</accession>
<dbReference type="OrthoDB" id="10365842at2759"/>
<evidence type="ECO:0000313" key="2">
    <source>
        <dbReference type="EMBL" id="CAF9938500.1"/>
    </source>
</evidence>
<gene>
    <name evidence="2" type="ORF">HETSPECPRED_001094</name>
</gene>
<organism evidence="2 3">
    <name type="scientific">Heterodermia speciosa</name>
    <dbReference type="NCBI Taxonomy" id="116794"/>
    <lineage>
        <taxon>Eukaryota</taxon>
        <taxon>Fungi</taxon>
        <taxon>Dikarya</taxon>
        <taxon>Ascomycota</taxon>
        <taxon>Pezizomycotina</taxon>
        <taxon>Lecanoromycetes</taxon>
        <taxon>OSLEUM clade</taxon>
        <taxon>Lecanoromycetidae</taxon>
        <taxon>Caliciales</taxon>
        <taxon>Physciaceae</taxon>
        <taxon>Heterodermia</taxon>
    </lineage>
</organism>
<evidence type="ECO:0000256" key="1">
    <source>
        <dbReference type="SAM" id="MobiDB-lite"/>
    </source>
</evidence>
<reference evidence="2" key="1">
    <citation type="submission" date="2021-03" db="EMBL/GenBank/DDBJ databases">
        <authorList>
            <person name="Tagirdzhanova G."/>
        </authorList>
    </citation>
    <scope>NUCLEOTIDE SEQUENCE</scope>
</reference>
<sequence length="434" mass="50305">MASESIINDTGALLVRASTIREAIREICDTQHDFAREAENLYFVLCRLQHEVTRDNSPLNRLDDTRRYELKKFSDGCMRNLDESHDFLKRCKDYHDYQTSILQTNDKVPLSDTDQAVLNKIKDDYIYYAFHISQLTVKASMESAGEAKDEIKKASFTLRFAVDTIAARFLATNEVSISTLAAHPRGDFTLWEEVSHALRQEGISDSILKKHRNPILSYIKAIASRTAFERIHEPPLDIGAAQQGPCRTSDHDSQSSKYHDDSEDLSEKLSRKRTRSNEESSRQTRRDSRTEGFQSRPSIPQNPKTGFRFSDPLQVFQNFIEKETQETLLHFLREKPTQPPTMRDEVRKIYQAYCEKYETRCESLLSRRSSLDRKKDIKAYDGLIDEIERQVIYKLDELQLGDDLGLRGLRKKIIDKVKKVLKELEEAKERLEQG</sequence>
<dbReference type="Proteomes" id="UP000664521">
    <property type="component" value="Unassembled WGS sequence"/>
</dbReference>
<name>A0A8H3J0M2_9LECA</name>
<feature type="compositionally biased region" description="Basic and acidic residues" evidence="1">
    <location>
        <begin position="248"/>
        <end position="290"/>
    </location>
</feature>